<keyword evidence="4" id="KW-1185">Reference proteome</keyword>
<feature type="domain" description="KATNIP" evidence="2">
    <location>
        <begin position="544"/>
        <end position="743"/>
    </location>
</feature>
<evidence type="ECO:0000259" key="2">
    <source>
        <dbReference type="Pfam" id="PF14652"/>
    </source>
</evidence>
<comment type="caution">
    <text evidence="3">The sequence shown here is derived from an EMBL/GenBank/DDBJ whole genome shotgun (WGS) entry which is preliminary data.</text>
</comment>
<dbReference type="EMBL" id="JBDJPC010000013">
    <property type="protein sequence ID" value="KAL1488975.1"/>
    <property type="molecule type" value="Genomic_DNA"/>
</dbReference>
<feature type="region of interest" description="Disordered" evidence="1">
    <location>
        <begin position="153"/>
        <end position="214"/>
    </location>
</feature>
<protein>
    <recommendedName>
        <fullName evidence="2">KATNIP domain-containing protein</fullName>
    </recommendedName>
</protein>
<name>A0ABD1E322_HYPHA</name>
<proteinExistence type="predicted"/>
<reference evidence="3 4" key="1">
    <citation type="submission" date="2024-05" db="EMBL/GenBank/DDBJ databases">
        <title>Genetic variation in Jamaican populations of the coffee berry borer (Hypothenemus hampei).</title>
        <authorList>
            <person name="Errbii M."/>
            <person name="Myrie A."/>
        </authorList>
    </citation>
    <scope>NUCLEOTIDE SEQUENCE [LARGE SCALE GENOMIC DNA]</scope>
    <source>
        <strain evidence="3">JA-Hopewell-2020-01-JO</strain>
        <tissue evidence="3">Whole body</tissue>
    </source>
</reference>
<dbReference type="Proteomes" id="UP001566132">
    <property type="component" value="Unassembled WGS sequence"/>
</dbReference>
<evidence type="ECO:0000313" key="4">
    <source>
        <dbReference type="Proteomes" id="UP001566132"/>
    </source>
</evidence>
<dbReference type="PANTHER" id="PTHR21534:SF0">
    <property type="entry name" value="KATANIN-INTERACTING PROTEIN"/>
    <property type="match status" value="1"/>
</dbReference>
<dbReference type="InterPro" id="IPR026704">
    <property type="entry name" value="KATNIP"/>
</dbReference>
<feature type="compositionally biased region" description="Basic and acidic residues" evidence="1">
    <location>
        <begin position="11"/>
        <end position="25"/>
    </location>
</feature>
<sequence length="754" mass="86127">MENTEGLPKIGDARNEPERNEQKLPKWLEEITSTISREYFEDPEKTVTVEKPAAFGVNFSTSSIPNRIPFLEGKIGDPRSVNSSTTNSAKYGRRSSIALELYKEKSPKHLTITSDYVVPKLDSKIEIDRIMSRIDQELERSWKSLSEFNQSHKGRLPLERKKGMNNLSPSSDLVSANNSDIDEDSSSDTSFERCHSETSNMRPSHRYGHNGKSFKKTMTTNRVKEETQTVFKSKSSETVFEQKGWDSDFCKRINSYKQRLAEENQLREMMINELLFDNKETVGLDKRGQRRGTYPHDENFYRKSGFERSSFVIPELPRGKILTINILTTWGDKYYVGLNGIEIFNEQGDIPKVQLISAVPSDVNILPECQNDPRIVSNLLDGINRTKDDLHIWLAPFYSGKKHVITIEFFQEVTVALIRIWNYNKSRIHSYRGARDIVMLLDDKTIFRGEIAKAAGGTQGGIKHFGDTILFTTDELILEKISFNDTSFSVLKSQPPTPDFIKEDRPPTSVLKPEVRPVTGRTPPLHRSQSHEPLLLGAKSIQLVLMDNWGNPVAIGLTGIEIIEGMDNILKMEEQFLSCNVENENLGALIDGENVTTAAKNMWCVPWQKENDDFIVISIDFEEFKYISGLRVWNYNDNLEFTYVGVKFLKVLLDNRLITNATLNNDCFLLRRAPGNSNYDFVQDIRFFDQPVMDKIYSPIPGCLYGFVMEITIYSTWGDQYYCGLNGLELYDHHGAKIQLDEQSSIVITCRVGH</sequence>
<feature type="compositionally biased region" description="Polar residues" evidence="1">
    <location>
        <begin position="165"/>
        <end position="178"/>
    </location>
</feature>
<feature type="domain" description="KATNIP" evidence="2">
    <location>
        <begin position="275"/>
        <end position="394"/>
    </location>
</feature>
<dbReference type="PANTHER" id="PTHR21534">
    <property type="entry name" value="KATANIN-INTERACTING PROTEIN"/>
    <property type="match status" value="1"/>
</dbReference>
<organism evidence="3 4">
    <name type="scientific">Hypothenemus hampei</name>
    <name type="common">Coffee berry borer</name>
    <dbReference type="NCBI Taxonomy" id="57062"/>
    <lineage>
        <taxon>Eukaryota</taxon>
        <taxon>Metazoa</taxon>
        <taxon>Ecdysozoa</taxon>
        <taxon>Arthropoda</taxon>
        <taxon>Hexapoda</taxon>
        <taxon>Insecta</taxon>
        <taxon>Pterygota</taxon>
        <taxon>Neoptera</taxon>
        <taxon>Endopterygota</taxon>
        <taxon>Coleoptera</taxon>
        <taxon>Polyphaga</taxon>
        <taxon>Cucujiformia</taxon>
        <taxon>Curculionidae</taxon>
        <taxon>Scolytinae</taxon>
        <taxon>Hypothenemus</taxon>
    </lineage>
</organism>
<evidence type="ECO:0000256" key="1">
    <source>
        <dbReference type="SAM" id="MobiDB-lite"/>
    </source>
</evidence>
<feature type="region of interest" description="Disordered" evidence="1">
    <location>
        <begin position="497"/>
        <end position="529"/>
    </location>
</feature>
<dbReference type="InterPro" id="IPR027859">
    <property type="entry name" value="KATNIP_dom"/>
</dbReference>
<dbReference type="AlphaFoldDB" id="A0ABD1E322"/>
<feature type="compositionally biased region" description="Basic residues" evidence="1">
    <location>
        <begin position="203"/>
        <end position="214"/>
    </location>
</feature>
<dbReference type="Pfam" id="PF14652">
    <property type="entry name" value="DUF4457"/>
    <property type="match status" value="2"/>
</dbReference>
<evidence type="ECO:0000313" key="3">
    <source>
        <dbReference type="EMBL" id="KAL1488975.1"/>
    </source>
</evidence>
<feature type="region of interest" description="Disordered" evidence="1">
    <location>
        <begin position="1"/>
        <end position="25"/>
    </location>
</feature>
<gene>
    <name evidence="3" type="ORF">ABEB36_014756</name>
</gene>
<accession>A0ABD1E322</accession>